<protein>
    <recommendedName>
        <fullName evidence="2">histidine kinase</fullName>
        <ecNumber evidence="2">2.7.13.3</ecNumber>
    </recommendedName>
</protein>
<keyword evidence="6" id="KW-0175">Coiled coil</keyword>
<dbReference type="InterPro" id="IPR003661">
    <property type="entry name" value="HisK_dim/P_dom"/>
</dbReference>
<dbReference type="InterPro" id="IPR036890">
    <property type="entry name" value="HATPase_C_sf"/>
</dbReference>
<dbReference type="Gene3D" id="1.10.287.130">
    <property type="match status" value="1"/>
</dbReference>
<dbReference type="PANTHER" id="PTHR43304">
    <property type="entry name" value="PHYTOCHROME-LIKE PROTEIN CPH1"/>
    <property type="match status" value="1"/>
</dbReference>
<dbReference type="Pfam" id="PF00512">
    <property type="entry name" value="HisKA"/>
    <property type="match status" value="1"/>
</dbReference>
<dbReference type="InterPro" id="IPR000700">
    <property type="entry name" value="PAS-assoc_C"/>
</dbReference>
<dbReference type="Gene3D" id="3.30.450.20">
    <property type="entry name" value="PAS domain"/>
    <property type="match status" value="4"/>
</dbReference>
<dbReference type="PROSITE" id="PS50109">
    <property type="entry name" value="HIS_KIN"/>
    <property type="match status" value="1"/>
</dbReference>
<evidence type="ECO:0000256" key="2">
    <source>
        <dbReference type="ARBA" id="ARBA00012438"/>
    </source>
</evidence>
<dbReference type="Pfam" id="PF08448">
    <property type="entry name" value="PAS_4"/>
    <property type="match status" value="2"/>
</dbReference>
<dbReference type="EC" id="2.7.13.3" evidence="2"/>
<dbReference type="PROSITE" id="PS50113">
    <property type="entry name" value="PAC"/>
    <property type="match status" value="2"/>
</dbReference>
<evidence type="ECO:0000256" key="1">
    <source>
        <dbReference type="ARBA" id="ARBA00000085"/>
    </source>
</evidence>
<dbReference type="InterPro" id="IPR005467">
    <property type="entry name" value="His_kinase_dom"/>
</dbReference>
<dbReference type="EMBL" id="JAUKPO010000015">
    <property type="protein sequence ID" value="MDO1449033.1"/>
    <property type="molecule type" value="Genomic_DNA"/>
</dbReference>
<dbReference type="CDD" id="cd00130">
    <property type="entry name" value="PAS"/>
    <property type="match status" value="2"/>
</dbReference>
<evidence type="ECO:0000259" key="7">
    <source>
        <dbReference type="PROSITE" id="PS50109"/>
    </source>
</evidence>
<evidence type="ECO:0000259" key="8">
    <source>
        <dbReference type="PROSITE" id="PS50113"/>
    </source>
</evidence>
<evidence type="ECO:0000313" key="9">
    <source>
        <dbReference type="EMBL" id="MDO1449033.1"/>
    </source>
</evidence>
<evidence type="ECO:0000256" key="4">
    <source>
        <dbReference type="ARBA" id="ARBA00022679"/>
    </source>
</evidence>
<dbReference type="Pfam" id="PF02518">
    <property type="entry name" value="HATPase_c"/>
    <property type="match status" value="1"/>
</dbReference>
<dbReference type="RefSeq" id="WP_302039834.1">
    <property type="nucleotide sequence ID" value="NZ_JAUKPO010000015.1"/>
</dbReference>
<evidence type="ECO:0000313" key="10">
    <source>
        <dbReference type="Proteomes" id="UP001168528"/>
    </source>
</evidence>
<feature type="domain" description="Histidine kinase" evidence="7">
    <location>
        <begin position="585"/>
        <end position="795"/>
    </location>
</feature>
<proteinExistence type="predicted"/>
<dbReference type="PANTHER" id="PTHR43304:SF1">
    <property type="entry name" value="PAC DOMAIN-CONTAINING PROTEIN"/>
    <property type="match status" value="1"/>
</dbReference>
<dbReference type="SMART" id="SM00091">
    <property type="entry name" value="PAS"/>
    <property type="match status" value="3"/>
</dbReference>
<evidence type="ECO:0000256" key="6">
    <source>
        <dbReference type="SAM" id="Coils"/>
    </source>
</evidence>
<sequence>MTKIVATPSLEESQWLQHLYTQAPVAIGVYMGNDHIIEFANPKMCEIWGRTKEQVLNKPLFVALPEVSGQGFEEILAKVVSSGEPFSGSEMPAPLERKGRIELCYFNILYQPLLSNEGEIIGVIQVANEVTNSVKARQKAERNEEVLKVALEAGKMGTWHEDLIVGTTTRSIGYDQIFGYAEAVPEWNFPILLAHVAPEDRAMVKEIYQQALVTGYLDCQMRIRRADKQICWIHLKGEASFNIKGVPTALSGIVMDITAQKQAAERETQVIREQAARQEAEKQWKLLQEIFMDAPAMICTFTGPDHIFDLVNPLYQQLFSNRQLQGKTILEALPELKDQPFKTILDNVYKTGETYIGNEVRVNIDRFNNGTREEIYVNFIYKAMHDVTGKINGILVFAYEITEQLLARKKIEQSEQNLRLALEAGKMGTWQLDLQTNESIRSLQHDQLFGYTSLLPHWGLEQFVNHAEPAEQPRVQELFKKALTTGELNAEIQIRRTDGTTRWLVLRGQTFYEEKVPTRMAGVVMDITDKKVDEEKLQSLSQELASTNEKLAATNEALLSNNEALKISNEQLGKVNVDLDNFVYAASHDLKSPVNSLKGLLALFRKRMNGKLDEDALHVTSLIDESITRLSRTVEDLTQIAKVQRNLDDKRETVYFSDILVDIKADLQDTIQEAGVEIQEKVEVASVVYSRQNVRSILFNLLSNAIKYRSTERPAKISIDTKLVNNQVMLSITDNGLGLSALQQQNLFTMFRRFHDHVEGSGVGLYMIKRMLENNGGSIAVESIENEGSTFTVYF</sequence>
<feature type="domain" description="PAC" evidence="8">
    <location>
        <begin position="488"/>
        <end position="539"/>
    </location>
</feature>
<reference evidence="9" key="1">
    <citation type="submission" date="2023-07" db="EMBL/GenBank/DDBJ databases">
        <title>The genome sequence of Rhodocytophaga aerolata KACC 12507.</title>
        <authorList>
            <person name="Zhang X."/>
        </authorList>
    </citation>
    <scope>NUCLEOTIDE SEQUENCE</scope>
    <source>
        <strain evidence="9">KACC 12507</strain>
    </source>
</reference>
<dbReference type="InterPro" id="IPR013656">
    <property type="entry name" value="PAS_4"/>
</dbReference>
<comment type="caution">
    <text evidence="9">The sequence shown here is derived from an EMBL/GenBank/DDBJ whole genome shotgun (WGS) entry which is preliminary data.</text>
</comment>
<dbReference type="InterPro" id="IPR035965">
    <property type="entry name" value="PAS-like_dom_sf"/>
</dbReference>
<dbReference type="PRINTS" id="PR00344">
    <property type="entry name" value="BCTRLSENSOR"/>
</dbReference>
<dbReference type="SUPFAM" id="SSF55874">
    <property type="entry name" value="ATPase domain of HSP90 chaperone/DNA topoisomerase II/histidine kinase"/>
    <property type="match status" value="1"/>
</dbReference>
<dbReference type="NCBIfam" id="TIGR00229">
    <property type="entry name" value="sensory_box"/>
    <property type="match status" value="3"/>
</dbReference>
<dbReference type="SMART" id="SM00086">
    <property type="entry name" value="PAC"/>
    <property type="match status" value="3"/>
</dbReference>
<dbReference type="SMART" id="SM00388">
    <property type="entry name" value="HisKA"/>
    <property type="match status" value="1"/>
</dbReference>
<comment type="catalytic activity">
    <reaction evidence="1">
        <text>ATP + protein L-histidine = ADP + protein N-phospho-L-histidine.</text>
        <dbReference type="EC" id="2.7.13.3"/>
    </reaction>
</comment>
<feature type="domain" description="PAC" evidence="8">
    <location>
        <begin position="217"/>
        <end position="269"/>
    </location>
</feature>
<dbReference type="SMART" id="SM00387">
    <property type="entry name" value="HATPase_c"/>
    <property type="match status" value="1"/>
</dbReference>
<keyword evidence="10" id="KW-1185">Reference proteome</keyword>
<dbReference type="Gene3D" id="3.30.565.10">
    <property type="entry name" value="Histidine kinase-like ATPase, C-terminal domain"/>
    <property type="match status" value="1"/>
</dbReference>
<gene>
    <name evidence="9" type="ORF">Q0590_22335</name>
</gene>
<organism evidence="9 10">
    <name type="scientific">Rhodocytophaga aerolata</name>
    <dbReference type="NCBI Taxonomy" id="455078"/>
    <lineage>
        <taxon>Bacteria</taxon>
        <taxon>Pseudomonadati</taxon>
        <taxon>Bacteroidota</taxon>
        <taxon>Cytophagia</taxon>
        <taxon>Cytophagales</taxon>
        <taxon>Rhodocytophagaceae</taxon>
        <taxon>Rhodocytophaga</taxon>
    </lineage>
</organism>
<keyword evidence="5" id="KW-0418">Kinase</keyword>
<dbReference type="SUPFAM" id="SSF55785">
    <property type="entry name" value="PYP-like sensor domain (PAS domain)"/>
    <property type="match status" value="4"/>
</dbReference>
<feature type="coiled-coil region" evidence="6">
    <location>
        <begin position="530"/>
        <end position="557"/>
    </location>
</feature>
<keyword evidence="3" id="KW-0597">Phosphoprotein</keyword>
<evidence type="ECO:0000256" key="5">
    <source>
        <dbReference type="ARBA" id="ARBA00022777"/>
    </source>
</evidence>
<keyword evidence="4" id="KW-0808">Transferase</keyword>
<dbReference type="InterPro" id="IPR003594">
    <property type="entry name" value="HATPase_dom"/>
</dbReference>
<accession>A0ABT8RCS3</accession>
<name>A0ABT8RCS3_9BACT</name>
<evidence type="ECO:0000256" key="3">
    <source>
        <dbReference type="ARBA" id="ARBA00022553"/>
    </source>
</evidence>
<dbReference type="InterPro" id="IPR052162">
    <property type="entry name" value="Sensor_kinase/Photoreceptor"/>
</dbReference>
<dbReference type="CDD" id="cd00082">
    <property type="entry name" value="HisKA"/>
    <property type="match status" value="1"/>
</dbReference>
<dbReference type="InterPro" id="IPR001610">
    <property type="entry name" value="PAC"/>
</dbReference>
<dbReference type="InterPro" id="IPR004358">
    <property type="entry name" value="Sig_transdc_His_kin-like_C"/>
</dbReference>
<dbReference type="InterPro" id="IPR036097">
    <property type="entry name" value="HisK_dim/P_sf"/>
</dbReference>
<dbReference type="Pfam" id="PF08447">
    <property type="entry name" value="PAS_3"/>
    <property type="match status" value="2"/>
</dbReference>
<dbReference type="Gene3D" id="2.10.70.100">
    <property type="match status" value="2"/>
</dbReference>
<dbReference type="InterPro" id="IPR013655">
    <property type="entry name" value="PAS_fold_3"/>
</dbReference>
<dbReference type="Proteomes" id="UP001168528">
    <property type="component" value="Unassembled WGS sequence"/>
</dbReference>
<dbReference type="SUPFAM" id="SSF47384">
    <property type="entry name" value="Homodimeric domain of signal transducing histidine kinase"/>
    <property type="match status" value="1"/>
</dbReference>
<dbReference type="InterPro" id="IPR000014">
    <property type="entry name" value="PAS"/>
</dbReference>